<evidence type="ECO:0000313" key="2">
    <source>
        <dbReference type="Proteomes" id="UP000606044"/>
    </source>
</evidence>
<dbReference type="NCBIfam" id="TIGR02301">
    <property type="entry name" value="TIGR02301 family protein"/>
    <property type="match status" value="1"/>
</dbReference>
<dbReference type="Proteomes" id="UP000606044">
    <property type="component" value="Unassembled WGS sequence"/>
</dbReference>
<comment type="caution">
    <text evidence="1">The sequence shown here is derived from an EMBL/GenBank/DDBJ whole genome shotgun (WGS) entry which is preliminary data.</text>
</comment>
<name>A0A917CIA1_9HYPH</name>
<dbReference type="InterPro" id="IPR012645">
    <property type="entry name" value="CHP02301"/>
</dbReference>
<keyword evidence="2" id="KW-1185">Reference proteome</keyword>
<reference evidence="1" key="1">
    <citation type="journal article" date="2014" name="Int. J. Syst. Evol. Microbiol.">
        <title>Complete genome sequence of Corynebacterium casei LMG S-19264T (=DSM 44701T), isolated from a smear-ripened cheese.</title>
        <authorList>
            <consortium name="US DOE Joint Genome Institute (JGI-PGF)"/>
            <person name="Walter F."/>
            <person name="Albersmeier A."/>
            <person name="Kalinowski J."/>
            <person name="Ruckert C."/>
        </authorList>
    </citation>
    <scope>NUCLEOTIDE SEQUENCE</scope>
    <source>
        <strain evidence="1">CCM 7897</strain>
    </source>
</reference>
<dbReference type="RefSeq" id="WP_244644699.1">
    <property type="nucleotide sequence ID" value="NZ_BMCT01000012.1"/>
</dbReference>
<dbReference type="EMBL" id="BMCT01000012">
    <property type="protein sequence ID" value="GGF87662.1"/>
    <property type="molecule type" value="Genomic_DNA"/>
</dbReference>
<organism evidence="1 2">
    <name type="scientific">Azorhizobium oxalatiphilum</name>
    <dbReference type="NCBI Taxonomy" id="980631"/>
    <lineage>
        <taxon>Bacteria</taxon>
        <taxon>Pseudomonadati</taxon>
        <taxon>Pseudomonadota</taxon>
        <taxon>Alphaproteobacteria</taxon>
        <taxon>Hyphomicrobiales</taxon>
        <taxon>Xanthobacteraceae</taxon>
        <taxon>Azorhizobium</taxon>
    </lineage>
</organism>
<sequence length="149" mass="15663">MTAALTGATKAAMVQMRPFAAALTLTVTLCAGPLGVGQALAAASEGSTPPYEQDLMRIAELLGSLHYLRPLCGASGEGQRWRSEMQTLLDAEQPSDTRKGKLVASFNAGYSSYAAVYRTCTPAAALAVQRQMDEGAKLAHEIVVRFGGN</sequence>
<dbReference type="Pfam" id="PF09539">
    <property type="entry name" value="DUF2385"/>
    <property type="match status" value="1"/>
</dbReference>
<proteinExistence type="predicted"/>
<evidence type="ECO:0000313" key="1">
    <source>
        <dbReference type="EMBL" id="GGF87662.1"/>
    </source>
</evidence>
<protein>
    <recommendedName>
        <fullName evidence="3">TIGR02301 family protein</fullName>
    </recommendedName>
</protein>
<dbReference type="AlphaFoldDB" id="A0A917CIA1"/>
<reference evidence="1" key="2">
    <citation type="submission" date="2020-09" db="EMBL/GenBank/DDBJ databases">
        <authorList>
            <person name="Sun Q."/>
            <person name="Sedlacek I."/>
        </authorList>
    </citation>
    <scope>NUCLEOTIDE SEQUENCE</scope>
    <source>
        <strain evidence="1">CCM 7897</strain>
    </source>
</reference>
<gene>
    <name evidence="1" type="ORF">GCM10007301_54420</name>
</gene>
<evidence type="ECO:0008006" key="3">
    <source>
        <dbReference type="Google" id="ProtNLM"/>
    </source>
</evidence>
<accession>A0A917CIA1</accession>